<protein>
    <submittedName>
        <fullName evidence="2">Tryptophan-rich sensory protein</fullName>
    </submittedName>
</protein>
<dbReference type="PANTHER" id="PTHR33802">
    <property type="entry name" value="SI:CH211-161H7.5-RELATED"/>
    <property type="match status" value="1"/>
</dbReference>
<reference evidence="2" key="1">
    <citation type="submission" date="2022-07" db="EMBL/GenBank/DDBJ databases">
        <title>Pseudosulfitobacter sp. strain AP-MA-4, whole genome sequence.</title>
        <authorList>
            <person name="Jiang Y."/>
        </authorList>
    </citation>
    <scope>NUCLEOTIDE SEQUENCE</scope>
    <source>
        <strain evidence="2">AP-MA-4</strain>
    </source>
</reference>
<feature type="transmembrane region" description="Helical" evidence="1">
    <location>
        <begin position="207"/>
        <end position="226"/>
    </location>
</feature>
<organism evidence="2 3">
    <name type="scientific">Pseudosulfitobacter koreensis</name>
    <dbReference type="NCBI Taxonomy" id="2968472"/>
    <lineage>
        <taxon>Bacteria</taxon>
        <taxon>Pseudomonadati</taxon>
        <taxon>Pseudomonadota</taxon>
        <taxon>Alphaproteobacteria</taxon>
        <taxon>Rhodobacterales</taxon>
        <taxon>Roseobacteraceae</taxon>
        <taxon>Pseudosulfitobacter</taxon>
    </lineage>
</organism>
<dbReference type="Gene3D" id="1.20.1260.100">
    <property type="entry name" value="TspO/MBR protein"/>
    <property type="match status" value="1"/>
</dbReference>
<feature type="transmembrane region" description="Helical" evidence="1">
    <location>
        <begin position="78"/>
        <end position="96"/>
    </location>
</feature>
<feature type="transmembrane region" description="Helical" evidence="1">
    <location>
        <begin position="130"/>
        <end position="153"/>
    </location>
</feature>
<accession>A0ABT1YXV5</accession>
<dbReference type="PANTHER" id="PTHR33802:SF1">
    <property type="entry name" value="XK-RELATED PROTEIN"/>
    <property type="match status" value="1"/>
</dbReference>
<keyword evidence="1" id="KW-1133">Transmembrane helix</keyword>
<evidence type="ECO:0000256" key="1">
    <source>
        <dbReference type="SAM" id="Phobius"/>
    </source>
</evidence>
<sequence>MPLAILVAILSIAFAVSPLLVPGFGGFDPTQFPIPQENPPVQPAGYAFSIWGPIYLWLIVSAVYGLRRVPEWSAMRQTLALSLAIGVPWLHVAVMSPVWATVLIWAMLITAVIALFRAPHQDAPWAAWPVGLYAGWLSAASCVSLGLVAAGYGWMSGRTAAYVFVGLAILLPLLVQSRLKRAPTYGLAVIWALIAVAVQNWGTATGVAWLALIGAVLMVIPVVRSARL</sequence>
<feature type="transmembrane region" description="Helical" evidence="1">
    <location>
        <begin position="182"/>
        <end position="201"/>
    </location>
</feature>
<feature type="transmembrane region" description="Helical" evidence="1">
    <location>
        <begin position="159"/>
        <end position="175"/>
    </location>
</feature>
<keyword evidence="1" id="KW-0472">Membrane</keyword>
<comment type="caution">
    <text evidence="2">The sequence shown here is derived from an EMBL/GenBank/DDBJ whole genome shotgun (WGS) entry which is preliminary data.</text>
</comment>
<keyword evidence="3" id="KW-1185">Reference proteome</keyword>
<evidence type="ECO:0000313" key="3">
    <source>
        <dbReference type="Proteomes" id="UP001165396"/>
    </source>
</evidence>
<feature type="transmembrane region" description="Helical" evidence="1">
    <location>
        <begin position="46"/>
        <end position="66"/>
    </location>
</feature>
<proteinExistence type="predicted"/>
<dbReference type="Proteomes" id="UP001165396">
    <property type="component" value="Unassembled WGS sequence"/>
</dbReference>
<dbReference type="InterPro" id="IPR038330">
    <property type="entry name" value="TspO/MBR-related_sf"/>
</dbReference>
<name>A0ABT1YXV5_9RHOB</name>
<gene>
    <name evidence="2" type="ORF">NTA49_04130</name>
</gene>
<keyword evidence="1" id="KW-0812">Transmembrane</keyword>
<dbReference type="EMBL" id="JANKJG010000002">
    <property type="protein sequence ID" value="MCR8825716.1"/>
    <property type="molecule type" value="Genomic_DNA"/>
</dbReference>
<dbReference type="RefSeq" id="WP_258293391.1">
    <property type="nucleotide sequence ID" value="NZ_JANKJG010000002.1"/>
</dbReference>
<evidence type="ECO:0000313" key="2">
    <source>
        <dbReference type="EMBL" id="MCR8825716.1"/>
    </source>
</evidence>
<feature type="transmembrane region" description="Helical" evidence="1">
    <location>
        <begin position="102"/>
        <end position="118"/>
    </location>
</feature>